<dbReference type="SUPFAM" id="SSF48452">
    <property type="entry name" value="TPR-like"/>
    <property type="match status" value="2"/>
</dbReference>
<evidence type="ECO:0000256" key="2">
    <source>
        <dbReference type="ARBA" id="ARBA00022803"/>
    </source>
</evidence>
<dbReference type="InterPro" id="IPR051012">
    <property type="entry name" value="CellSynth/LPSAsmb/PSIAsmb"/>
</dbReference>
<evidence type="ECO:0000313" key="5">
    <source>
        <dbReference type="EMBL" id="MEO1766966.1"/>
    </source>
</evidence>
<dbReference type="EMBL" id="JBAJEX010000004">
    <property type="protein sequence ID" value="MEO1766966.1"/>
    <property type="molecule type" value="Genomic_DNA"/>
</dbReference>
<dbReference type="PROSITE" id="PS50005">
    <property type="entry name" value="TPR"/>
    <property type="match status" value="1"/>
</dbReference>
<dbReference type="InterPro" id="IPR019734">
    <property type="entry name" value="TPR_rpt"/>
</dbReference>
<evidence type="ECO:0000256" key="1">
    <source>
        <dbReference type="ARBA" id="ARBA00022737"/>
    </source>
</evidence>
<proteinExistence type="predicted"/>
<keyword evidence="2 3" id="KW-0802">TPR repeat</keyword>
<feature type="signal peptide" evidence="4">
    <location>
        <begin position="1"/>
        <end position="16"/>
    </location>
</feature>
<dbReference type="Proteomes" id="UP001482231">
    <property type="component" value="Unassembled WGS sequence"/>
</dbReference>
<dbReference type="RefSeq" id="WP_347308075.1">
    <property type="nucleotide sequence ID" value="NZ_JBAJEX010000004.1"/>
</dbReference>
<keyword evidence="1" id="KW-0677">Repeat</keyword>
<dbReference type="Pfam" id="PF14559">
    <property type="entry name" value="TPR_19"/>
    <property type="match status" value="1"/>
</dbReference>
<keyword evidence="4" id="KW-0732">Signal</keyword>
<evidence type="ECO:0000256" key="3">
    <source>
        <dbReference type="PROSITE-ProRule" id="PRU00339"/>
    </source>
</evidence>
<evidence type="ECO:0000313" key="6">
    <source>
        <dbReference type="Proteomes" id="UP001482231"/>
    </source>
</evidence>
<gene>
    <name evidence="5" type="ORF">V6E02_07065</name>
</gene>
<organism evidence="5 6">
    <name type="scientific">Thiobacter aerophilum</name>
    <dbReference type="NCBI Taxonomy" id="3121275"/>
    <lineage>
        <taxon>Bacteria</taxon>
        <taxon>Pseudomonadati</taxon>
        <taxon>Pseudomonadota</taxon>
        <taxon>Betaproteobacteria</taxon>
        <taxon>Burkholderiales</taxon>
        <taxon>Thiobacteraceae</taxon>
        <taxon>Thiobacter</taxon>
    </lineage>
</organism>
<reference evidence="5 6" key="1">
    <citation type="submission" date="2024-02" db="EMBL/GenBank/DDBJ databases">
        <title>New thermophilic sulfur-oxidizing bacteria from a hot springs of the Uzon caldera (Kamchatka, Russia).</title>
        <authorList>
            <person name="Dukat A.M."/>
            <person name="Elcheninov A.G."/>
            <person name="Frolov E.N."/>
        </authorList>
    </citation>
    <scope>NUCLEOTIDE SEQUENCE [LARGE SCALE GENOMIC DNA]</scope>
    <source>
        <strain evidence="5 6">AK1</strain>
    </source>
</reference>
<dbReference type="Pfam" id="PF13432">
    <property type="entry name" value="TPR_16"/>
    <property type="match status" value="3"/>
</dbReference>
<dbReference type="InterPro" id="IPR011990">
    <property type="entry name" value="TPR-like_helical_dom_sf"/>
</dbReference>
<dbReference type="Gene3D" id="1.25.40.10">
    <property type="entry name" value="Tetratricopeptide repeat domain"/>
    <property type="match status" value="3"/>
</dbReference>
<dbReference type="SMART" id="SM00028">
    <property type="entry name" value="TPR"/>
    <property type="match status" value="8"/>
</dbReference>
<evidence type="ECO:0000256" key="4">
    <source>
        <dbReference type="SAM" id="SignalP"/>
    </source>
</evidence>
<dbReference type="Pfam" id="PF13181">
    <property type="entry name" value="TPR_8"/>
    <property type="match status" value="1"/>
</dbReference>
<feature type="chain" id="PRO_5045216457" evidence="4">
    <location>
        <begin position="17"/>
        <end position="594"/>
    </location>
</feature>
<keyword evidence="6" id="KW-1185">Reference proteome</keyword>
<dbReference type="PANTHER" id="PTHR45586:SF16">
    <property type="entry name" value="DOMAIN PROTEIN, PUTATIVE-RELATED"/>
    <property type="match status" value="1"/>
</dbReference>
<accession>A0ABV0EE68</accession>
<comment type="caution">
    <text evidence="5">The sequence shown here is derived from an EMBL/GenBank/DDBJ whole genome shotgun (WGS) entry which is preliminary data.</text>
</comment>
<protein>
    <submittedName>
        <fullName evidence="5">Tetratricopeptide repeat protein</fullName>
    </submittedName>
</protein>
<sequence length="594" mass="66449">MNTFSFLRAAAYCALAATLTGCAGLAARPTPTVSPVPATPTSLAQAVIQSEALAAPKRPTPPTQALTQQLLYETLLAEIALQRGDARLATQAYLDLLARTRDYRIAERATQVALQSRLIDQALTAAKRWLELEPESVAARQTVAAILVTQGRLDEARPHLTKLLAAEGANLGHGFLHLNNLLARHGNKEEVLSLVQTLAQPYPQLPEAHFAVARAAWNAGKTELALAAIREALRLRPDWEDAALFQAQMLAARAPDKASAYFTDYLARYPRAREMRLAYARFLVQQKQYSLARAEFQTLVKDFPDNAEVPLAVGLISLQMGELDVARQYLEQALQAGVRDRDTVYLYLGQIAEEEKRYEEARRWYVQVSGEQGFTARLRQALTLAKEGRLDEARTQLAQIQPANNQQRVQLWQAEAQMLREAKRDREAFELLTRALEKLPNHPDLLYDQAMAAERLNRLDVLEASLRKLIQLKPDHAHAYNALGYTFADRGIRLEEARQLLETALKLAPDDPFILDSMGWLAYRLKDYPKSIEYLRRAAALRPDPEIAAHLGEVLWMSGARTEAQHVWGEALKSHPGNDALLEAMRRCQAMPAP</sequence>
<name>A0ABV0EE68_9BURK</name>
<feature type="repeat" description="TPR" evidence="3">
    <location>
        <begin position="512"/>
        <end position="545"/>
    </location>
</feature>
<dbReference type="PANTHER" id="PTHR45586">
    <property type="entry name" value="TPR REPEAT-CONTAINING PROTEIN PA4667"/>
    <property type="match status" value="1"/>
</dbReference>